<reference evidence="1 2" key="1">
    <citation type="submission" date="2024-09" db="EMBL/GenBank/DDBJ databases">
        <authorList>
            <person name="Sun Q."/>
            <person name="Mori K."/>
        </authorList>
    </citation>
    <scope>NUCLEOTIDE SEQUENCE [LARGE SCALE GENOMIC DNA]</scope>
    <source>
        <strain evidence="1 2">TBRC 5777</strain>
    </source>
</reference>
<dbReference type="RefSeq" id="WP_377045473.1">
    <property type="nucleotide sequence ID" value="NZ_JBHLUN010000010.1"/>
</dbReference>
<dbReference type="Pfam" id="PF05258">
    <property type="entry name" value="DciA"/>
    <property type="match status" value="1"/>
</dbReference>
<dbReference type="PANTHER" id="PTHR36456">
    <property type="entry name" value="UPF0232 PROTEIN SCO3875"/>
    <property type="match status" value="1"/>
</dbReference>
<evidence type="ECO:0000313" key="1">
    <source>
        <dbReference type="EMBL" id="MFC0409728.1"/>
    </source>
</evidence>
<evidence type="ECO:0000313" key="2">
    <source>
        <dbReference type="Proteomes" id="UP001589865"/>
    </source>
</evidence>
<dbReference type="PIRSF" id="PIRSF032064">
    <property type="entry name" value="UCP032064"/>
    <property type="match status" value="1"/>
</dbReference>
<dbReference type="PANTHER" id="PTHR36456:SF1">
    <property type="entry name" value="UPF0232 PROTEIN SCO3875"/>
    <property type="match status" value="1"/>
</dbReference>
<protein>
    <submittedName>
        <fullName evidence="1">DUF721 domain-containing protein</fullName>
    </submittedName>
</protein>
<dbReference type="EMBL" id="JBHLUN010000010">
    <property type="protein sequence ID" value="MFC0409728.1"/>
    <property type="molecule type" value="Genomic_DNA"/>
</dbReference>
<dbReference type="InterPro" id="IPR010593">
    <property type="entry name" value="DUF1159"/>
</dbReference>
<gene>
    <name evidence="1" type="ORF">ACFFGY_15860</name>
</gene>
<keyword evidence="2" id="KW-1185">Reference proteome</keyword>
<proteinExistence type="predicted"/>
<dbReference type="InterPro" id="IPR007922">
    <property type="entry name" value="DciA-like"/>
</dbReference>
<dbReference type="Proteomes" id="UP001589865">
    <property type="component" value="Unassembled WGS sequence"/>
</dbReference>
<comment type="caution">
    <text evidence="1">The sequence shown here is derived from an EMBL/GenBank/DDBJ whole genome shotgun (WGS) entry which is preliminary data.</text>
</comment>
<accession>A0ABV6JVK3</accession>
<sequence length="137" mass="14714">MEALLSRFTRPVFRKRSPAGATLMTDWPQLVGPALAAVTQPLRLVRGTLTVACSGPVAMELQHLGPQLMARINGASGAVVVEALRFVQQAPASRPVPRPAPKPVALPEPVADRLSGVQHPELRAALEKMAKGVYRKR</sequence>
<organism evidence="1 2">
    <name type="scientific">Roseomonas elaeocarpi</name>
    <dbReference type="NCBI Taxonomy" id="907779"/>
    <lineage>
        <taxon>Bacteria</taxon>
        <taxon>Pseudomonadati</taxon>
        <taxon>Pseudomonadota</taxon>
        <taxon>Alphaproteobacteria</taxon>
        <taxon>Acetobacterales</taxon>
        <taxon>Roseomonadaceae</taxon>
        <taxon>Roseomonas</taxon>
    </lineage>
</organism>
<name>A0ABV6JVK3_9PROT</name>